<name>A0ABM5KQ78_DIAVI</name>
<dbReference type="EnsemblMetazoa" id="XM_050656380.1">
    <property type="protein sequence ID" value="XP_050512337.1"/>
    <property type="gene ID" value="LOC126888270"/>
</dbReference>
<reference evidence="2" key="1">
    <citation type="submission" date="2025-05" db="UniProtKB">
        <authorList>
            <consortium name="EnsemblMetazoa"/>
        </authorList>
    </citation>
    <scope>IDENTIFICATION</scope>
</reference>
<accession>A0ABM5KQ78</accession>
<dbReference type="RefSeq" id="XP_050512337.1">
    <property type="nucleotide sequence ID" value="XM_050656380.1"/>
</dbReference>
<proteinExistence type="predicted"/>
<evidence type="ECO:0000259" key="1">
    <source>
        <dbReference type="Pfam" id="PF05699"/>
    </source>
</evidence>
<dbReference type="SUPFAM" id="SSF53098">
    <property type="entry name" value="Ribonuclease H-like"/>
    <property type="match status" value="1"/>
</dbReference>
<dbReference type="GeneID" id="126888270"/>
<protein>
    <recommendedName>
        <fullName evidence="1">HAT C-terminal dimerisation domain-containing protein</fullName>
    </recommendedName>
</protein>
<dbReference type="PANTHER" id="PTHR45913:SF20">
    <property type="entry name" value="GENERAL TRANSCRIPTION FACTOR II-I REPEAT DOMAIN-CONTAINING PROTEIN 2"/>
    <property type="match status" value="1"/>
</dbReference>
<dbReference type="PANTHER" id="PTHR45913">
    <property type="entry name" value="EPM2A-INTERACTING PROTEIN 1"/>
    <property type="match status" value="1"/>
</dbReference>
<dbReference type="Proteomes" id="UP001652700">
    <property type="component" value="Unplaced"/>
</dbReference>
<evidence type="ECO:0000313" key="2">
    <source>
        <dbReference type="EnsemblMetazoa" id="XP_050512337.1"/>
    </source>
</evidence>
<feature type="domain" description="HAT C-terminal dimerisation" evidence="1">
    <location>
        <begin position="271"/>
        <end position="327"/>
    </location>
</feature>
<dbReference type="InterPro" id="IPR008906">
    <property type="entry name" value="HATC_C_dom"/>
</dbReference>
<organism evidence="2 3">
    <name type="scientific">Diabrotica virgifera virgifera</name>
    <name type="common">western corn rootworm</name>
    <dbReference type="NCBI Taxonomy" id="50390"/>
    <lineage>
        <taxon>Eukaryota</taxon>
        <taxon>Metazoa</taxon>
        <taxon>Ecdysozoa</taxon>
        <taxon>Arthropoda</taxon>
        <taxon>Hexapoda</taxon>
        <taxon>Insecta</taxon>
        <taxon>Pterygota</taxon>
        <taxon>Neoptera</taxon>
        <taxon>Endopterygota</taxon>
        <taxon>Coleoptera</taxon>
        <taxon>Polyphaga</taxon>
        <taxon>Cucujiformia</taxon>
        <taxon>Chrysomeloidea</taxon>
        <taxon>Chrysomelidae</taxon>
        <taxon>Galerucinae</taxon>
        <taxon>Diabroticina</taxon>
        <taxon>Diabroticites</taxon>
        <taxon>Diabrotica</taxon>
    </lineage>
</organism>
<dbReference type="Pfam" id="PF05699">
    <property type="entry name" value="Dimer_Tnp_hAT"/>
    <property type="match status" value="1"/>
</dbReference>
<evidence type="ECO:0000313" key="3">
    <source>
        <dbReference type="Proteomes" id="UP001652700"/>
    </source>
</evidence>
<keyword evidence="3" id="KW-1185">Reference proteome</keyword>
<dbReference type="InterPro" id="IPR012337">
    <property type="entry name" value="RNaseH-like_sf"/>
</dbReference>
<sequence>MTGRKIGLVGLLRENGVTCPIIHCIIHQGALCGKSVKEDQVFQTVIKIINMIRGGNRSFLHRQLKHFLVETEAEYGDLLMYNHVRWLSAGKCMERFFAIRKEIPAFLNKYVSSDTTELEEKCKDLEFLRQLAFITDLTNHLNMLNLSLQGRNQTVSDLIGMINGFRNKLNVFKRALEKNNLTHFPSCLQIAEEFNGEENIEFSSCMSQIEQVIDEFNTRFEEIESLKSSVLLYNNPLGATIDDQPPNLQLELCDLQADMFLITRQEKGPEFFKFLSKEKFPNLRDLGLKMTSMFGSTYTCESAFSSMKYIKNKNRSNLTDSSLRHLMRLSTTEQEVDISSLVDVADRPQSSH</sequence>